<keyword evidence="7" id="KW-1185">Reference proteome</keyword>
<proteinExistence type="inferred from homology"/>
<evidence type="ECO:0000256" key="3">
    <source>
        <dbReference type="PROSITE-ProRule" id="PRU10007"/>
    </source>
</evidence>
<evidence type="ECO:0000313" key="6">
    <source>
        <dbReference type="EMBL" id="SOH94894.1"/>
    </source>
</evidence>
<dbReference type="FunFam" id="3.40.605.10:FF:000007">
    <property type="entry name" value="NAD/NADP-dependent betaine aldehyde dehydrogenase"/>
    <property type="match status" value="1"/>
</dbReference>
<feature type="domain" description="Aldehyde dehydrogenase" evidence="5">
    <location>
        <begin position="11"/>
        <end position="469"/>
    </location>
</feature>
<dbReference type="SUPFAM" id="SSF53720">
    <property type="entry name" value="ALDH-like"/>
    <property type="match status" value="1"/>
</dbReference>
<dbReference type="EMBL" id="OCTN01000006">
    <property type="protein sequence ID" value="SOH94894.1"/>
    <property type="molecule type" value="Genomic_DNA"/>
</dbReference>
<dbReference type="PANTHER" id="PTHR11699">
    <property type="entry name" value="ALDEHYDE DEHYDROGENASE-RELATED"/>
    <property type="match status" value="1"/>
</dbReference>
<dbReference type="Gene3D" id="3.40.309.10">
    <property type="entry name" value="Aldehyde Dehydrogenase, Chain A, domain 2"/>
    <property type="match status" value="1"/>
</dbReference>
<dbReference type="InterPro" id="IPR016160">
    <property type="entry name" value="Ald_DH_CS_CYS"/>
</dbReference>
<name>A0A2C9CU95_9RHOB</name>
<comment type="similarity">
    <text evidence="1 4">Belongs to the aldehyde dehydrogenase family.</text>
</comment>
<dbReference type="RefSeq" id="WP_097930917.1">
    <property type="nucleotide sequence ID" value="NZ_OCTN01000006.1"/>
</dbReference>
<dbReference type="AlphaFoldDB" id="A0A2C9CU95"/>
<evidence type="ECO:0000313" key="7">
    <source>
        <dbReference type="Proteomes" id="UP000220034"/>
    </source>
</evidence>
<dbReference type="InterPro" id="IPR016161">
    <property type="entry name" value="Ald_DH/histidinol_DH"/>
</dbReference>
<reference evidence="7" key="1">
    <citation type="submission" date="2017-09" db="EMBL/GenBank/DDBJ databases">
        <authorList>
            <person name="Varghese N."/>
            <person name="Submissions S."/>
        </authorList>
    </citation>
    <scope>NUCLEOTIDE SEQUENCE [LARGE SCALE GENOMIC DNA]</scope>
    <source>
        <strain evidence="7">C7</strain>
    </source>
</reference>
<keyword evidence="2 4" id="KW-0560">Oxidoreductase</keyword>
<protein>
    <submittedName>
        <fullName evidence="6">Aldehyde dehydrogenase (NAD+)</fullName>
    </submittedName>
</protein>
<dbReference type="OrthoDB" id="9812625at2"/>
<dbReference type="Gene3D" id="3.40.605.10">
    <property type="entry name" value="Aldehyde Dehydrogenase, Chain A, domain 1"/>
    <property type="match status" value="1"/>
</dbReference>
<feature type="active site" evidence="3">
    <location>
        <position position="246"/>
    </location>
</feature>
<dbReference type="GO" id="GO:0016620">
    <property type="term" value="F:oxidoreductase activity, acting on the aldehyde or oxo group of donors, NAD or NADP as acceptor"/>
    <property type="evidence" value="ECO:0007669"/>
    <property type="project" value="InterPro"/>
</dbReference>
<evidence type="ECO:0000259" key="5">
    <source>
        <dbReference type="Pfam" id="PF00171"/>
    </source>
</evidence>
<dbReference type="InterPro" id="IPR016163">
    <property type="entry name" value="Ald_DH_C"/>
</dbReference>
<dbReference type="Proteomes" id="UP000220034">
    <property type="component" value="Unassembled WGS sequence"/>
</dbReference>
<dbReference type="Pfam" id="PF00171">
    <property type="entry name" value="Aldedh"/>
    <property type="match status" value="1"/>
</dbReference>
<evidence type="ECO:0000256" key="1">
    <source>
        <dbReference type="ARBA" id="ARBA00009986"/>
    </source>
</evidence>
<dbReference type="PROSITE" id="PS00070">
    <property type="entry name" value="ALDEHYDE_DEHYDR_CYS"/>
    <property type="match status" value="1"/>
</dbReference>
<dbReference type="InterPro" id="IPR016162">
    <property type="entry name" value="Ald_DH_N"/>
</dbReference>
<evidence type="ECO:0000256" key="4">
    <source>
        <dbReference type="RuleBase" id="RU003345"/>
    </source>
</evidence>
<gene>
    <name evidence="6" type="ORF">SAMN06273572_10645</name>
</gene>
<organism evidence="6 7">
    <name type="scientific">Pontivivens marinum</name>
    <dbReference type="NCBI Taxonomy" id="1690039"/>
    <lineage>
        <taxon>Bacteria</taxon>
        <taxon>Pseudomonadati</taxon>
        <taxon>Pseudomonadota</taxon>
        <taxon>Alphaproteobacteria</taxon>
        <taxon>Rhodobacterales</taxon>
        <taxon>Paracoccaceae</taxon>
        <taxon>Pontivivens</taxon>
    </lineage>
</organism>
<sequence length="475" mass="50402">MVKKNLIGGAWIDAADPIENRNPANPQDLIGLFTRGNAETVDLAVSAARDAFPAWSVASPQLRADILDKAGNLILARKDEIGRVLAREEGKTLAEAVGETVRAGHVFKFFAGEALRMTGDAIASIRQDVDVDVTREPLGVVGLITPWNFPIAIPAWKTAPALAFGNTVVLKCAEQTPASAHLMAEILDEAGCPPGVFNLVMGPGSVIGSALVDHPDVAAISFTGSEAVGQRIAEGCARRRKKLQLEMGGKNPMVVMEDADLDIAVSACINGAFYSTGQRCTASSRLIVHRAIHDAFVDRMEAAMSALILGDPLDPSTQIGPVVSEGQLRGNLGYVDLARKEGAQVIGGAQLQRAGFFQAPALFIGATNDMRSSREEIFGPCASVIMADDFEHAVQLSNDTQFGLSSGICTGSLKYARDFKRRSAAGMVMINLPTAGVDYHVPFGGRKASSMGSREQGRYAVDFYTSVKTAYCFAG</sequence>
<dbReference type="InterPro" id="IPR029510">
    <property type="entry name" value="Ald_DH_CS_GLU"/>
</dbReference>
<dbReference type="PROSITE" id="PS00687">
    <property type="entry name" value="ALDEHYDE_DEHYDR_GLU"/>
    <property type="match status" value="1"/>
</dbReference>
<accession>A0A2C9CU95</accession>
<dbReference type="InterPro" id="IPR015590">
    <property type="entry name" value="Aldehyde_DH_dom"/>
</dbReference>
<evidence type="ECO:0000256" key="2">
    <source>
        <dbReference type="ARBA" id="ARBA00023002"/>
    </source>
</evidence>
<dbReference type="CDD" id="cd07097">
    <property type="entry name" value="ALDH_KGSADH-YcbD"/>
    <property type="match status" value="1"/>
</dbReference>